<sequence length="107" mass="12290">MKLSEYPVGTVIWVEMMGEYQLQQNDMHPLGWYSDYGHLTCSEVDHMWDRHCRDQGENVEIVSIPYSVVEQLELMVKRLTGSGVHDLILKTAIEEAKKAEALNAKKP</sequence>
<name>A0A5B8WG67_9CAUD</name>
<reference evidence="1 2" key="1">
    <citation type="submission" date="2019-07" db="EMBL/GenBank/DDBJ databases">
        <authorList>
            <person name="Abdullah A."/>
            <person name="Lima G.C."/>
            <person name="Cuneo C.K."/>
            <person name="Ennest D.C."/>
            <person name="Fritz K.J."/>
            <person name="Johnson B.T."/>
            <person name="Larson S.M."/>
            <person name="Lemunyete M.N."/>
            <person name="Murray M.B."/>
            <person name="Osmond D.E."/>
            <person name="Patras K.A."/>
            <person name="Ransibrahmanakul S."/>
            <person name="Simpson K.A."/>
            <person name="Thull B.S."/>
            <person name="Wetzel S."/>
            <person name="Bonilla J.A."/>
            <person name="Klyczek K."/>
            <person name="Garlena R.A."/>
            <person name="Russell D.A."/>
            <person name="Pope W.H."/>
            <person name="Jacobs-Sera D."/>
            <person name="Hatfull G.F."/>
        </authorList>
    </citation>
    <scope>NUCLEOTIDE SEQUENCE [LARGE SCALE GENOMIC DNA]</scope>
</reference>
<dbReference type="KEGG" id="vg:77936596"/>
<dbReference type="GeneID" id="77936596"/>
<accession>A0A5B8WG67</accession>
<gene>
    <name evidence="1" type="primary">236</name>
    <name evidence="1" type="ORF">SEA_QUI_236</name>
</gene>
<dbReference type="Proteomes" id="UP000321915">
    <property type="component" value="Segment"/>
</dbReference>
<evidence type="ECO:0000313" key="2">
    <source>
        <dbReference type="Proteomes" id="UP000321915"/>
    </source>
</evidence>
<keyword evidence="2" id="KW-1185">Reference proteome</keyword>
<protein>
    <submittedName>
        <fullName evidence="1">Uncharacterized protein</fullName>
    </submittedName>
</protein>
<dbReference type="EMBL" id="MN183282">
    <property type="protein sequence ID" value="QED11724.1"/>
    <property type="molecule type" value="Genomic_DNA"/>
</dbReference>
<evidence type="ECO:0000313" key="1">
    <source>
        <dbReference type="EMBL" id="QED11724.1"/>
    </source>
</evidence>
<proteinExistence type="predicted"/>
<dbReference type="RefSeq" id="YP_010660602.1">
    <property type="nucleotide sequence ID" value="NC_070877.1"/>
</dbReference>
<organism evidence="1 2">
    <name type="scientific">Arthrobacter phage Qui</name>
    <dbReference type="NCBI Taxonomy" id="2603260"/>
    <lineage>
        <taxon>Viruses</taxon>
        <taxon>Duplodnaviria</taxon>
        <taxon>Heunggongvirae</taxon>
        <taxon>Uroviricota</taxon>
        <taxon>Caudoviricetes</taxon>
        <taxon>Quivirus</taxon>
        <taxon>Quivirus qui</taxon>
    </lineage>
</organism>